<dbReference type="PANTHER" id="PTHR30522:SF0">
    <property type="entry name" value="NUCLEOSIDE TRIPHOSPHATE PYROPHOSPHOHYDROLASE"/>
    <property type="match status" value="1"/>
</dbReference>
<evidence type="ECO:0000259" key="1">
    <source>
        <dbReference type="Pfam" id="PF03819"/>
    </source>
</evidence>
<evidence type="ECO:0000313" key="3">
    <source>
        <dbReference type="Proteomes" id="UP000030101"/>
    </source>
</evidence>
<name>A0ABR4XM51_9PORP</name>
<evidence type="ECO:0000313" key="2">
    <source>
        <dbReference type="EMBL" id="KGN93089.1"/>
    </source>
</evidence>
<reference evidence="2 3" key="1">
    <citation type="submission" date="2014-08" db="EMBL/GenBank/DDBJ databases">
        <title>Porphyromonas canoris strain:OH2762 Genome sequencing.</title>
        <authorList>
            <person name="Wallis C."/>
            <person name="Deusch O."/>
            <person name="O'Flynn C."/>
            <person name="Davis I."/>
            <person name="Jospin G."/>
            <person name="Darling A.E."/>
            <person name="Coil D.A."/>
            <person name="Alexiev A."/>
            <person name="Horsfall A."/>
            <person name="Kirkwood N."/>
            <person name="Harris S."/>
            <person name="Eisen J.A."/>
        </authorList>
    </citation>
    <scope>NUCLEOTIDE SEQUENCE [LARGE SCALE GENOMIC DNA]</scope>
    <source>
        <strain evidence="3">COT-108 OH2762</strain>
    </source>
</reference>
<dbReference type="InterPro" id="IPR004518">
    <property type="entry name" value="MazG-like_dom"/>
</dbReference>
<dbReference type="CDD" id="cd11529">
    <property type="entry name" value="NTP-PPase_MazG_Cterm"/>
    <property type="match status" value="1"/>
</dbReference>
<gene>
    <name evidence="2" type="ORF">HQ43_02590</name>
</gene>
<dbReference type="CDD" id="cd11528">
    <property type="entry name" value="NTP-PPase_MazG_Nterm"/>
    <property type="match status" value="1"/>
</dbReference>
<dbReference type="EMBL" id="JQZV01000005">
    <property type="protein sequence ID" value="KGN93089.1"/>
    <property type="molecule type" value="Genomic_DNA"/>
</dbReference>
<sequence>MTKHTPEEKQQALGRVLNILDILRAKCPWDREQTYESLRTNTIEEVFELSDALLSRNMAELKKELGDVLLHVAFYAKIGEEDGEFDIVEVCDALVDKLIFRHPHIFGDKSVDNAAEVESNWEKLKQKEKGGNKTVLSGVPRSLPSMIKAYRIQDKARNVGFDWSNRTDVFAKVKEELAEVEEAFRSSEGKPSAELEAEVGDLLFSIINMSRLWGLNPDNALEATNRKFIHRFTHIEKQAKAHGVELKDLSLEEMDVWWEEAKQIPETES</sequence>
<protein>
    <recommendedName>
        <fullName evidence="1">NTP pyrophosphohydrolase MazG-like domain-containing protein</fullName>
    </recommendedName>
</protein>
<dbReference type="NCBIfam" id="NF007113">
    <property type="entry name" value="PRK09562.1"/>
    <property type="match status" value="1"/>
</dbReference>
<dbReference type="PANTHER" id="PTHR30522">
    <property type="entry name" value="NUCLEOSIDE TRIPHOSPHATE PYROPHOSPHOHYDROLASE"/>
    <property type="match status" value="1"/>
</dbReference>
<dbReference type="Gene3D" id="1.10.287.1080">
    <property type="entry name" value="MazG-like"/>
    <property type="match status" value="2"/>
</dbReference>
<dbReference type="Proteomes" id="UP000030101">
    <property type="component" value="Unassembled WGS sequence"/>
</dbReference>
<dbReference type="InterPro" id="IPR011551">
    <property type="entry name" value="NTP_PyrPHydrolase_MazG"/>
</dbReference>
<dbReference type="InterPro" id="IPR048015">
    <property type="entry name" value="NTP-PPase_MazG-like_N"/>
</dbReference>
<dbReference type="SUPFAM" id="SSF101386">
    <property type="entry name" value="all-alpha NTP pyrophosphatases"/>
    <property type="match status" value="2"/>
</dbReference>
<keyword evidence="3" id="KW-1185">Reference proteome</keyword>
<dbReference type="InterPro" id="IPR048011">
    <property type="entry name" value="NTP-PPase_MazG-like_C"/>
</dbReference>
<organism evidence="2 3">
    <name type="scientific">Porphyromonas canoris</name>
    <dbReference type="NCBI Taxonomy" id="36875"/>
    <lineage>
        <taxon>Bacteria</taxon>
        <taxon>Pseudomonadati</taxon>
        <taxon>Bacteroidota</taxon>
        <taxon>Bacteroidia</taxon>
        <taxon>Bacteroidales</taxon>
        <taxon>Porphyromonadaceae</taxon>
        <taxon>Porphyromonas</taxon>
    </lineage>
</organism>
<feature type="domain" description="NTP pyrophosphohydrolase MazG-like" evidence="1">
    <location>
        <begin position="171"/>
        <end position="234"/>
    </location>
</feature>
<dbReference type="RefSeq" id="WP_036789233.1">
    <property type="nucleotide sequence ID" value="NZ_JQZV01000005.1"/>
</dbReference>
<proteinExistence type="predicted"/>
<feature type="domain" description="NTP pyrophosphohydrolase MazG-like" evidence="1">
    <location>
        <begin position="33"/>
        <end position="106"/>
    </location>
</feature>
<comment type="caution">
    <text evidence="2">The sequence shown here is derived from an EMBL/GenBank/DDBJ whole genome shotgun (WGS) entry which is preliminary data.</text>
</comment>
<dbReference type="NCBIfam" id="TIGR00444">
    <property type="entry name" value="mazG"/>
    <property type="match status" value="1"/>
</dbReference>
<accession>A0ABR4XM51</accession>
<dbReference type="Pfam" id="PF03819">
    <property type="entry name" value="MazG"/>
    <property type="match status" value="2"/>
</dbReference>